<evidence type="ECO:0000256" key="4">
    <source>
        <dbReference type="ARBA" id="ARBA00022801"/>
    </source>
</evidence>
<comment type="similarity">
    <text evidence="1 6">Belongs to the peptidase S14 family.</text>
</comment>
<keyword evidence="4" id="KW-0378">Hydrolase</keyword>
<dbReference type="EMBL" id="CP040396">
    <property type="protein sequence ID" value="QCT03824.1"/>
    <property type="molecule type" value="Genomic_DNA"/>
</dbReference>
<evidence type="ECO:0000256" key="5">
    <source>
        <dbReference type="ARBA" id="ARBA00022825"/>
    </source>
</evidence>
<dbReference type="GO" id="GO:0004176">
    <property type="term" value="F:ATP-dependent peptidase activity"/>
    <property type="evidence" value="ECO:0007669"/>
    <property type="project" value="InterPro"/>
</dbReference>
<dbReference type="PANTHER" id="PTHR10381">
    <property type="entry name" value="ATP-DEPENDENT CLP PROTEASE PROTEOLYTIC SUBUNIT"/>
    <property type="match status" value="1"/>
</dbReference>
<evidence type="ECO:0000313" key="8">
    <source>
        <dbReference type="EMBL" id="QCT03824.1"/>
    </source>
</evidence>
<accession>A0A4V1G486</accession>
<keyword evidence="9" id="KW-1185">Reference proteome</keyword>
<keyword evidence="2" id="KW-0963">Cytoplasm</keyword>
<evidence type="ECO:0000256" key="1">
    <source>
        <dbReference type="ARBA" id="ARBA00007039"/>
    </source>
</evidence>
<organism evidence="8 9">
    <name type="scientific">Paenibacillus algicola</name>
    <dbReference type="NCBI Taxonomy" id="2565926"/>
    <lineage>
        <taxon>Bacteria</taxon>
        <taxon>Bacillati</taxon>
        <taxon>Bacillota</taxon>
        <taxon>Bacilli</taxon>
        <taxon>Bacillales</taxon>
        <taxon>Paenibacillaceae</taxon>
        <taxon>Paenibacillus</taxon>
    </lineage>
</organism>
<dbReference type="InterPro" id="IPR029045">
    <property type="entry name" value="ClpP/crotonase-like_dom_sf"/>
</dbReference>
<feature type="region of interest" description="Disordered" evidence="7">
    <location>
        <begin position="241"/>
        <end position="266"/>
    </location>
</feature>
<sequence>MPKKIKLNGPVIGDGSAWLYDWLGIPYIGASKLSKELDAAGGGDVELYINSGGGSVFAGSEVYTLLKEYPGKVSAKITGVAASAASYIALAADDIRMAPLAQFMIHNAAIVTDGDKRAHTGRTNLLAGVDESLINVYMKKSGKTREELADLMDSETWMNAQKAVELGFADGILFEEEELLSTATNSFNGEISSEAMNQIRDIMINNMLKDGTDPEKLLGSGGPLAGLDLKAFAPEASDDVKQVENSAETASVPKNIKEQPKEEEQPMKLEELKAQHPDLYNEVVNLGVTQERGRITELNALATAPGAAEIVAKAISEGKTAGETAMEIVKASAERVANEGTRRNNDAQNSGVGNVDSDEAPGKPDPEAVSKAEADALTAEINNMIGGRK</sequence>
<evidence type="ECO:0000256" key="2">
    <source>
        <dbReference type="ARBA" id="ARBA00022490"/>
    </source>
</evidence>
<evidence type="ECO:0000256" key="6">
    <source>
        <dbReference type="RuleBase" id="RU003567"/>
    </source>
</evidence>
<dbReference type="Proteomes" id="UP000300879">
    <property type="component" value="Chromosome"/>
</dbReference>
<feature type="compositionally biased region" description="Basic and acidic residues" evidence="7">
    <location>
        <begin position="336"/>
        <end position="345"/>
    </location>
</feature>
<dbReference type="PRINTS" id="PR00127">
    <property type="entry name" value="CLPPROTEASEP"/>
</dbReference>
<evidence type="ECO:0000313" key="9">
    <source>
        <dbReference type="Proteomes" id="UP000300879"/>
    </source>
</evidence>
<protein>
    <recommendedName>
        <fullName evidence="6">ATP-dependent Clp protease proteolytic subunit</fullName>
    </recommendedName>
</protein>
<dbReference type="SUPFAM" id="SSF52096">
    <property type="entry name" value="ClpP/crotonase"/>
    <property type="match status" value="1"/>
</dbReference>
<dbReference type="CDD" id="cd07016">
    <property type="entry name" value="S14_ClpP_1"/>
    <property type="match status" value="1"/>
</dbReference>
<dbReference type="NCBIfam" id="NF045542">
    <property type="entry name" value="Clp_rel_HeadMat"/>
    <property type="match status" value="1"/>
</dbReference>
<evidence type="ECO:0000256" key="7">
    <source>
        <dbReference type="SAM" id="MobiDB-lite"/>
    </source>
</evidence>
<dbReference type="InterPro" id="IPR023562">
    <property type="entry name" value="ClpP/TepA"/>
</dbReference>
<evidence type="ECO:0000256" key="3">
    <source>
        <dbReference type="ARBA" id="ARBA00022670"/>
    </source>
</evidence>
<keyword evidence="5" id="KW-0720">Serine protease</keyword>
<dbReference type="Gene3D" id="3.90.226.10">
    <property type="entry name" value="2-enoyl-CoA Hydratase, Chain A, domain 1"/>
    <property type="match status" value="1"/>
</dbReference>
<proteinExistence type="inferred from homology"/>
<dbReference type="KEGG" id="palo:E6C60_3113"/>
<dbReference type="GO" id="GO:0009368">
    <property type="term" value="C:endopeptidase Clp complex"/>
    <property type="evidence" value="ECO:0007669"/>
    <property type="project" value="TreeGrafter"/>
</dbReference>
<dbReference type="InterPro" id="IPR001907">
    <property type="entry name" value="ClpP"/>
</dbReference>
<dbReference type="GO" id="GO:0051117">
    <property type="term" value="F:ATPase binding"/>
    <property type="evidence" value="ECO:0007669"/>
    <property type="project" value="TreeGrafter"/>
</dbReference>
<feature type="compositionally biased region" description="Basic and acidic residues" evidence="7">
    <location>
        <begin position="255"/>
        <end position="266"/>
    </location>
</feature>
<dbReference type="Pfam" id="PF00574">
    <property type="entry name" value="CLP_protease"/>
    <property type="match status" value="1"/>
</dbReference>
<dbReference type="GO" id="GO:0004252">
    <property type="term" value="F:serine-type endopeptidase activity"/>
    <property type="evidence" value="ECO:0007669"/>
    <property type="project" value="InterPro"/>
</dbReference>
<feature type="region of interest" description="Disordered" evidence="7">
    <location>
        <begin position="336"/>
        <end position="371"/>
    </location>
</feature>
<dbReference type="AlphaFoldDB" id="A0A4V1G486"/>
<keyword evidence="3" id="KW-0645">Protease</keyword>
<gene>
    <name evidence="8" type="ORF">E6C60_3113</name>
</gene>
<name>A0A4V1G486_9BACL</name>
<feature type="compositionally biased region" description="Basic and acidic residues" evidence="7">
    <location>
        <begin position="360"/>
        <end position="371"/>
    </location>
</feature>
<reference evidence="8 9" key="1">
    <citation type="submission" date="2019-05" db="EMBL/GenBank/DDBJ databases">
        <authorList>
            <person name="Chen C."/>
        </authorList>
    </citation>
    <scope>NUCLEOTIDE SEQUENCE [LARGE SCALE GENOMIC DNA]</scope>
    <source>
        <strain evidence="8 9">HB172198</strain>
    </source>
</reference>
<dbReference type="GO" id="GO:0006515">
    <property type="term" value="P:protein quality control for misfolded or incompletely synthesized proteins"/>
    <property type="evidence" value="ECO:0007669"/>
    <property type="project" value="TreeGrafter"/>
</dbReference>
<dbReference type="PANTHER" id="PTHR10381:SF70">
    <property type="entry name" value="ATP-DEPENDENT CLP PROTEASE PROTEOLYTIC SUBUNIT"/>
    <property type="match status" value="1"/>
</dbReference>